<evidence type="ECO:0000313" key="8">
    <source>
        <dbReference type="Proteomes" id="UP001199424"/>
    </source>
</evidence>
<comment type="similarity">
    <text evidence="2">Belongs to the LemA family.</text>
</comment>
<dbReference type="RefSeq" id="WP_308449252.1">
    <property type="nucleotide sequence ID" value="NZ_JAJEQC010000006.1"/>
</dbReference>
<dbReference type="SUPFAM" id="SSF140478">
    <property type="entry name" value="LemA-like"/>
    <property type="match status" value="1"/>
</dbReference>
<dbReference type="GO" id="GO:0016020">
    <property type="term" value="C:membrane"/>
    <property type="evidence" value="ECO:0007669"/>
    <property type="project" value="UniProtKB-SubCell"/>
</dbReference>
<accession>A0AAE3AMC9</accession>
<dbReference type="Gene3D" id="1.20.1440.20">
    <property type="entry name" value="LemA-like domain"/>
    <property type="match status" value="1"/>
</dbReference>
<keyword evidence="5 6" id="KW-0472">Membrane</keyword>
<evidence type="ECO:0000256" key="4">
    <source>
        <dbReference type="ARBA" id="ARBA00022989"/>
    </source>
</evidence>
<evidence type="ECO:0000256" key="1">
    <source>
        <dbReference type="ARBA" id="ARBA00004167"/>
    </source>
</evidence>
<comment type="caution">
    <text evidence="7">The sequence shown here is derived from an EMBL/GenBank/DDBJ whole genome shotgun (WGS) entry which is preliminary data.</text>
</comment>
<keyword evidence="8" id="KW-1185">Reference proteome</keyword>
<keyword evidence="3 6" id="KW-0812">Transmembrane</keyword>
<evidence type="ECO:0000256" key="6">
    <source>
        <dbReference type="SAM" id="Phobius"/>
    </source>
</evidence>
<evidence type="ECO:0008006" key="9">
    <source>
        <dbReference type="Google" id="ProtNLM"/>
    </source>
</evidence>
<dbReference type="EMBL" id="JAJEQC010000006">
    <property type="protein sequence ID" value="MCC2136896.1"/>
    <property type="molecule type" value="Genomic_DNA"/>
</dbReference>
<feature type="transmembrane region" description="Helical" evidence="6">
    <location>
        <begin position="12"/>
        <end position="32"/>
    </location>
</feature>
<evidence type="ECO:0000256" key="2">
    <source>
        <dbReference type="ARBA" id="ARBA00008854"/>
    </source>
</evidence>
<evidence type="ECO:0000313" key="7">
    <source>
        <dbReference type="EMBL" id="MCC2136896.1"/>
    </source>
</evidence>
<name>A0AAE3AMC9_9FIRM</name>
<keyword evidence="4 6" id="KW-1133">Transmembrane helix</keyword>
<dbReference type="InterPro" id="IPR023353">
    <property type="entry name" value="LemA-like_dom_sf"/>
</dbReference>
<gene>
    <name evidence="7" type="ORF">LKD31_07680</name>
</gene>
<dbReference type="Proteomes" id="UP001199424">
    <property type="component" value="Unassembled WGS sequence"/>
</dbReference>
<proteinExistence type="inferred from homology"/>
<dbReference type="InterPro" id="IPR007156">
    <property type="entry name" value="MamQ_LemA"/>
</dbReference>
<dbReference type="AlphaFoldDB" id="A0AAE3AMC9"/>
<evidence type="ECO:0000256" key="3">
    <source>
        <dbReference type="ARBA" id="ARBA00022692"/>
    </source>
</evidence>
<dbReference type="Pfam" id="PF04011">
    <property type="entry name" value="LemA"/>
    <property type="match status" value="1"/>
</dbReference>
<comment type="subcellular location">
    <subcellularLocation>
        <location evidence="1">Membrane</location>
        <topology evidence="1">Single-pass membrane protein</topology>
    </subcellularLocation>
</comment>
<protein>
    <recommendedName>
        <fullName evidence="9">LemA family protein</fullName>
    </recommendedName>
</protein>
<organism evidence="7 8">
    <name type="scientific">Hominenteromicrobium mulieris</name>
    <dbReference type="NCBI Taxonomy" id="2885357"/>
    <lineage>
        <taxon>Bacteria</taxon>
        <taxon>Bacillati</taxon>
        <taxon>Bacillota</taxon>
        <taxon>Clostridia</taxon>
        <taxon>Eubacteriales</taxon>
        <taxon>Oscillospiraceae</taxon>
        <taxon>Hominenteromicrobium</taxon>
    </lineage>
</organism>
<sequence length="186" mass="20363">MKKKNDGVKAVGRVSAVIAMVVLILAAIPVGACISLSRERNNVTAEYYGSDDVYGVLDQVSMMVSEASNLVTIAEKYSETDLTLVDAVRTAQNAVKKAERPADKYAALNDLTTAVKAMYRQIKNIDMNEEDATYRESLMSNYNSDLDYLMRDDYNDKAAAFNDALHNSPAYALAKLVGIGDVELFA</sequence>
<reference evidence="7" key="1">
    <citation type="submission" date="2021-10" db="EMBL/GenBank/DDBJ databases">
        <title>Anaerobic single-cell dispensing facilitates the cultivation of human gut bacteria.</title>
        <authorList>
            <person name="Afrizal A."/>
        </authorList>
    </citation>
    <scope>NUCLEOTIDE SEQUENCE</scope>
    <source>
        <strain evidence="7">CLA-AA-H250</strain>
    </source>
</reference>
<evidence type="ECO:0000256" key="5">
    <source>
        <dbReference type="ARBA" id="ARBA00023136"/>
    </source>
</evidence>